<name>A0A2K8MNZ8_9SPHN</name>
<dbReference type="OrthoDB" id="798764at2"/>
<protein>
    <submittedName>
        <fullName evidence="2">Uncharacterized protein</fullName>
    </submittedName>
</protein>
<dbReference type="AlphaFoldDB" id="A0A2K8MNZ8"/>
<evidence type="ECO:0000313" key="3">
    <source>
        <dbReference type="Proteomes" id="UP000229081"/>
    </source>
</evidence>
<sequence length="61" mass="6587">MTPLPGEHAEAKNHPGGHVYRIKGEYGPDDAVPPEAIAGAWKVDTDGHIEGDFIPNPNFRP</sequence>
<proteinExistence type="predicted"/>
<feature type="region of interest" description="Disordered" evidence="1">
    <location>
        <begin position="1"/>
        <end position="33"/>
    </location>
</feature>
<dbReference type="EMBL" id="CP024923">
    <property type="protein sequence ID" value="ATY34486.1"/>
    <property type="molecule type" value="Genomic_DNA"/>
</dbReference>
<evidence type="ECO:0000313" key="2">
    <source>
        <dbReference type="EMBL" id="ATY34486.1"/>
    </source>
</evidence>
<dbReference type="Proteomes" id="UP000229081">
    <property type="component" value="Chromosome"/>
</dbReference>
<keyword evidence="3" id="KW-1185">Reference proteome</keyword>
<dbReference type="KEGG" id="sphc:CVN68_07445"/>
<evidence type="ECO:0000256" key="1">
    <source>
        <dbReference type="SAM" id="MobiDB-lite"/>
    </source>
</evidence>
<organism evidence="2 3">
    <name type="scientific">Sphingomonas psychrotolerans</name>
    <dbReference type="NCBI Taxonomy" id="1327635"/>
    <lineage>
        <taxon>Bacteria</taxon>
        <taxon>Pseudomonadati</taxon>
        <taxon>Pseudomonadota</taxon>
        <taxon>Alphaproteobacteria</taxon>
        <taxon>Sphingomonadales</taxon>
        <taxon>Sphingomonadaceae</taxon>
        <taxon>Sphingomonas</taxon>
    </lineage>
</organism>
<reference evidence="2 3" key="1">
    <citation type="submission" date="2017-11" db="EMBL/GenBank/DDBJ databases">
        <title>Complete genome sequence of Sphingomonas sp. Strain Cra20, a psychrotolerant potential plant growth promoting rhizobacteria.</title>
        <authorList>
            <person name="Luo Y."/>
        </authorList>
    </citation>
    <scope>NUCLEOTIDE SEQUENCE [LARGE SCALE GENOMIC DNA]</scope>
    <source>
        <strain evidence="2 3">Cra20</strain>
    </source>
</reference>
<gene>
    <name evidence="2" type="ORF">CVN68_07445</name>
</gene>
<accession>A0A2K8MNZ8</accession>